<proteinExistence type="inferred from homology"/>
<dbReference type="EMBL" id="JACHFM010000003">
    <property type="protein sequence ID" value="MBB5222978.1"/>
    <property type="molecule type" value="Genomic_DNA"/>
</dbReference>
<dbReference type="InterPro" id="IPR036388">
    <property type="entry name" value="WH-like_DNA-bd_sf"/>
</dbReference>
<dbReference type="Gene3D" id="1.10.10.10">
    <property type="entry name" value="Winged helix-like DNA-binding domain superfamily/Winged helix DNA-binding domain"/>
    <property type="match status" value="1"/>
</dbReference>
<evidence type="ECO:0000256" key="2">
    <source>
        <dbReference type="ARBA" id="ARBA00023015"/>
    </source>
</evidence>
<evidence type="ECO:0000256" key="3">
    <source>
        <dbReference type="ARBA" id="ARBA00023125"/>
    </source>
</evidence>
<dbReference type="Pfam" id="PF00126">
    <property type="entry name" value="HTH_1"/>
    <property type="match status" value="1"/>
</dbReference>
<organism evidence="6 7">
    <name type="scientific">Amaricoccus macauensis</name>
    <dbReference type="NCBI Taxonomy" id="57001"/>
    <lineage>
        <taxon>Bacteria</taxon>
        <taxon>Pseudomonadati</taxon>
        <taxon>Pseudomonadota</taxon>
        <taxon>Alphaproteobacteria</taxon>
        <taxon>Rhodobacterales</taxon>
        <taxon>Paracoccaceae</taxon>
        <taxon>Amaricoccus</taxon>
    </lineage>
</organism>
<evidence type="ECO:0000259" key="5">
    <source>
        <dbReference type="PROSITE" id="PS50931"/>
    </source>
</evidence>
<evidence type="ECO:0000313" key="6">
    <source>
        <dbReference type="EMBL" id="MBB5222978.1"/>
    </source>
</evidence>
<dbReference type="InterPro" id="IPR036390">
    <property type="entry name" value="WH_DNA-bd_sf"/>
</dbReference>
<dbReference type="Proteomes" id="UP000549457">
    <property type="component" value="Unassembled WGS sequence"/>
</dbReference>
<dbReference type="InterPro" id="IPR000847">
    <property type="entry name" value="LysR_HTH_N"/>
</dbReference>
<dbReference type="PANTHER" id="PTHR30126:SF39">
    <property type="entry name" value="HTH-TYPE TRANSCRIPTIONAL REGULATOR CYSL"/>
    <property type="match status" value="1"/>
</dbReference>
<dbReference type="SUPFAM" id="SSF53850">
    <property type="entry name" value="Periplasmic binding protein-like II"/>
    <property type="match status" value="1"/>
</dbReference>
<protein>
    <submittedName>
        <fullName evidence="6">DNA-binding transcriptional LysR family regulator</fullName>
    </submittedName>
</protein>
<dbReference type="PANTHER" id="PTHR30126">
    <property type="entry name" value="HTH-TYPE TRANSCRIPTIONAL REGULATOR"/>
    <property type="match status" value="1"/>
</dbReference>
<evidence type="ECO:0000256" key="4">
    <source>
        <dbReference type="ARBA" id="ARBA00023163"/>
    </source>
</evidence>
<dbReference type="Gene3D" id="3.40.190.290">
    <property type="match status" value="1"/>
</dbReference>
<dbReference type="RefSeq" id="WP_184151051.1">
    <property type="nucleotide sequence ID" value="NZ_JACHFM010000003.1"/>
</dbReference>
<comment type="caution">
    <text evidence="6">The sequence shown here is derived from an EMBL/GenBank/DDBJ whole genome shotgun (WGS) entry which is preliminary data.</text>
</comment>
<comment type="similarity">
    <text evidence="1">Belongs to the LysR transcriptional regulatory family.</text>
</comment>
<keyword evidence="2" id="KW-0805">Transcription regulation</keyword>
<feature type="domain" description="HTH lysR-type" evidence="5">
    <location>
        <begin position="1"/>
        <end position="58"/>
    </location>
</feature>
<keyword evidence="7" id="KW-1185">Reference proteome</keyword>
<reference evidence="6 7" key="1">
    <citation type="submission" date="2020-08" db="EMBL/GenBank/DDBJ databases">
        <title>Genomic Encyclopedia of Type Strains, Phase IV (KMG-IV): sequencing the most valuable type-strain genomes for metagenomic binning, comparative biology and taxonomic classification.</title>
        <authorList>
            <person name="Goeker M."/>
        </authorList>
    </citation>
    <scope>NUCLEOTIDE SEQUENCE [LARGE SCALE GENOMIC DNA]</scope>
    <source>
        <strain evidence="6 7">DSM 101730</strain>
    </source>
</reference>
<sequence length="300" mass="32063">MTLDQLRIFVAVAERQHVTAAARALNLTQSAVSAAVAALESRHDVRLFHRVGRGIVLTDAGRLFLGEARQVLARAEAAERALDDLGSLRRGTLRVVASQTTAAYWLPPILARYHRLYPGIELDLALGNTEQAAAKVRDGEADLGIVEGVVDDPVLAHWPVGADRLILVQSLPWDARPIDARWLAAVRWVRREPGSGTRSTIDAVLEALGLDPDALDALVMPSNESVRTAVEAGAGIAALSSLVVGPALAAGTLHALPFDLGPRPFHALRHKERYSPRAADALVELLAGEGVLKDVTGEKT</sequence>
<name>A0A840SR55_9RHOB</name>
<dbReference type="GO" id="GO:0000976">
    <property type="term" value="F:transcription cis-regulatory region binding"/>
    <property type="evidence" value="ECO:0007669"/>
    <property type="project" value="TreeGrafter"/>
</dbReference>
<dbReference type="Pfam" id="PF03466">
    <property type="entry name" value="LysR_substrate"/>
    <property type="match status" value="1"/>
</dbReference>
<dbReference type="PROSITE" id="PS50931">
    <property type="entry name" value="HTH_LYSR"/>
    <property type="match status" value="1"/>
</dbReference>
<dbReference type="CDD" id="cd08420">
    <property type="entry name" value="PBP2_CysL_like"/>
    <property type="match status" value="1"/>
</dbReference>
<dbReference type="PRINTS" id="PR00039">
    <property type="entry name" value="HTHLYSR"/>
</dbReference>
<dbReference type="SUPFAM" id="SSF46785">
    <property type="entry name" value="Winged helix' DNA-binding domain"/>
    <property type="match status" value="1"/>
</dbReference>
<dbReference type="FunFam" id="1.10.10.10:FF:000001">
    <property type="entry name" value="LysR family transcriptional regulator"/>
    <property type="match status" value="1"/>
</dbReference>
<keyword evidence="4" id="KW-0804">Transcription</keyword>
<dbReference type="AlphaFoldDB" id="A0A840SR55"/>
<dbReference type="InterPro" id="IPR005119">
    <property type="entry name" value="LysR_subst-bd"/>
</dbReference>
<accession>A0A840SR55</accession>
<evidence type="ECO:0000313" key="7">
    <source>
        <dbReference type="Proteomes" id="UP000549457"/>
    </source>
</evidence>
<dbReference type="GO" id="GO:0003700">
    <property type="term" value="F:DNA-binding transcription factor activity"/>
    <property type="evidence" value="ECO:0007669"/>
    <property type="project" value="InterPro"/>
</dbReference>
<gene>
    <name evidence="6" type="ORF">HNP73_002925</name>
</gene>
<evidence type="ECO:0000256" key="1">
    <source>
        <dbReference type="ARBA" id="ARBA00009437"/>
    </source>
</evidence>
<keyword evidence="3 6" id="KW-0238">DNA-binding</keyword>